<organism evidence="2 3">
    <name type="scientific">Xenopus laevis</name>
    <name type="common">African clawed frog</name>
    <dbReference type="NCBI Taxonomy" id="8355"/>
    <lineage>
        <taxon>Eukaryota</taxon>
        <taxon>Metazoa</taxon>
        <taxon>Chordata</taxon>
        <taxon>Craniata</taxon>
        <taxon>Vertebrata</taxon>
        <taxon>Euteleostomi</taxon>
        <taxon>Amphibia</taxon>
        <taxon>Batrachia</taxon>
        <taxon>Anura</taxon>
        <taxon>Pipoidea</taxon>
        <taxon>Pipidae</taxon>
        <taxon>Xenopodinae</taxon>
        <taxon>Xenopus</taxon>
        <taxon>Xenopus</taxon>
    </lineage>
</organism>
<keyword evidence="1" id="KW-0812">Transmembrane</keyword>
<evidence type="ECO:0000313" key="3">
    <source>
        <dbReference type="Proteomes" id="UP000694892"/>
    </source>
</evidence>
<dbReference type="AlphaFoldDB" id="A0A974I155"/>
<protein>
    <submittedName>
        <fullName evidence="2">Uncharacterized protein</fullName>
    </submittedName>
</protein>
<accession>A0A974I155</accession>
<proteinExistence type="predicted"/>
<name>A0A974I155_XENLA</name>
<reference evidence="3" key="1">
    <citation type="journal article" date="2016" name="Nature">
        <title>Genome evolution in the allotetraploid frog Xenopus laevis.</title>
        <authorList>
            <person name="Session A.M."/>
            <person name="Uno Y."/>
            <person name="Kwon T."/>
            <person name="Chapman J.A."/>
            <person name="Toyoda A."/>
            <person name="Takahashi S."/>
            <person name="Fukui A."/>
            <person name="Hikosaka A."/>
            <person name="Suzuki A."/>
            <person name="Kondo M."/>
            <person name="van Heeringen S.J."/>
            <person name="Quigley I."/>
            <person name="Heinz S."/>
            <person name="Ogino H."/>
            <person name="Ochi H."/>
            <person name="Hellsten U."/>
            <person name="Lyons J.B."/>
            <person name="Simakov O."/>
            <person name="Putnam N."/>
            <person name="Stites J."/>
            <person name="Kuroki Y."/>
            <person name="Tanaka T."/>
            <person name="Michiue T."/>
            <person name="Watanabe M."/>
            <person name="Bogdanovic O."/>
            <person name="Lister R."/>
            <person name="Georgiou G."/>
            <person name="Paranjpe S.S."/>
            <person name="van Kruijsbergen I."/>
            <person name="Shu S."/>
            <person name="Carlson J."/>
            <person name="Kinoshita T."/>
            <person name="Ohta Y."/>
            <person name="Mawaribuchi S."/>
            <person name="Jenkins J."/>
            <person name="Grimwood J."/>
            <person name="Schmutz J."/>
            <person name="Mitros T."/>
            <person name="Mozaffari S.V."/>
            <person name="Suzuki Y."/>
            <person name="Haramoto Y."/>
            <person name="Yamamoto T.S."/>
            <person name="Takagi C."/>
            <person name="Heald R."/>
            <person name="Miller K."/>
            <person name="Haudenschild C."/>
            <person name="Kitzman J."/>
            <person name="Nakayama T."/>
            <person name="Izutsu Y."/>
            <person name="Robert J."/>
            <person name="Fortriede J."/>
            <person name="Burns K."/>
            <person name="Lotay V."/>
            <person name="Karimi K."/>
            <person name="Yasuoka Y."/>
            <person name="Dichmann D.S."/>
            <person name="Flajnik M.F."/>
            <person name="Houston D.W."/>
            <person name="Shendure J."/>
            <person name="DuPasquier L."/>
            <person name="Vize P.D."/>
            <person name="Zorn A.M."/>
            <person name="Ito M."/>
            <person name="Marcotte E.M."/>
            <person name="Wallingford J.B."/>
            <person name="Ito Y."/>
            <person name="Asashima M."/>
            <person name="Ueno N."/>
            <person name="Matsuda Y."/>
            <person name="Veenstra G.J."/>
            <person name="Fujiyama A."/>
            <person name="Harland R.M."/>
            <person name="Taira M."/>
            <person name="Rokhsar D.S."/>
        </authorList>
    </citation>
    <scope>NUCLEOTIDE SEQUENCE [LARGE SCALE GENOMIC DNA]</scope>
    <source>
        <strain evidence="3">J</strain>
    </source>
</reference>
<evidence type="ECO:0000256" key="1">
    <source>
        <dbReference type="SAM" id="Phobius"/>
    </source>
</evidence>
<evidence type="ECO:0000313" key="2">
    <source>
        <dbReference type="EMBL" id="OCT98027.1"/>
    </source>
</evidence>
<dbReference type="EMBL" id="CM004467">
    <property type="protein sequence ID" value="OCT98027.1"/>
    <property type="molecule type" value="Genomic_DNA"/>
</dbReference>
<sequence length="80" mass="8787">MSRLFLIGAQTYKEKALCYSFPCFTHLFGLFFCTMSALDGISLPFPPPPPMVYPVLPLFVTVTHCGASRTAGGFPQCCFV</sequence>
<keyword evidence="1" id="KW-0472">Membrane</keyword>
<dbReference type="Proteomes" id="UP000694892">
    <property type="component" value="Chromosome 1S"/>
</dbReference>
<keyword evidence="1" id="KW-1133">Transmembrane helix</keyword>
<feature type="transmembrane region" description="Helical" evidence="1">
    <location>
        <begin position="16"/>
        <end position="38"/>
    </location>
</feature>
<gene>
    <name evidence="2" type="ORF">XELAEV_18010256mg</name>
</gene>